<dbReference type="SMART" id="SM00640">
    <property type="entry name" value="Glyco_32"/>
    <property type="match status" value="1"/>
</dbReference>
<feature type="domain" description="Glycosyl hydrolase family 32 N-terminal" evidence="4">
    <location>
        <begin position="20"/>
        <end position="319"/>
    </location>
</feature>
<dbReference type="Pfam" id="PF00251">
    <property type="entry name" value="Glyco_hydro_32N"/>
    <property type="match status" value="1"/>
</dbReference>
<proteinExistence type="inferred from homology"/>
<dbReference type="eggNOG" id="COG1621">
    <property type="taxonomic scope" value="Bacteria"/>
</dbReference>
<organism evidence="5 6">
    <name type="scientific">Lonsdalea quercina</name>
    <dbReference type="NCBI Taxonomy" id="71657"/>
    <lineage>
        <taxon>Bacteria</taxon>
        <taxon>Pseudomonadati</taxon>
        <taxon>Pseudomonadota</taxon>
        <taxon>Gammaproteobacteria</taxon>
        <taxon>Enterobacterales</taxon>
        <taxon>Pectobacteriaceae</taxon>
        <taxon>Lonsdalea</taxon>
    </lineage>
</organism>
<dbReference type="GO" id="GO:0005987">
    <property type="term" value="P:sucrose catabolic process"/>
    <property type="evidence" value="ECO:0007669"/>
    <property type="project" value="TreeGrafter"/>
</dbReference>
<dbReference type="InterPro" id="IPR001362">
    <property type="entry name" value="Glyco_hydro_32"/>
</dbReference>
<keyword evidence="3" id="KW-0326">Glycosidase</keyword>
<reference evidence="5 6" key="1">
    <citation type="submission" date="2016-10" db="EMBL/GenBank/DDBJ databases">
        <authorList>
            <person name="de Groot N.N."/>
        </authorList>
    </citation>
    <scope>NUCLEOTIDE SEQUENCE [LARGE SCALE GENOMIC DNA]</scope>
    <source>
        <strain evidence="5 6">ATCC 29281</strain>
    </source>
</reference>
<dbReference type="CDD" id="cd18622">
    <property type="entry name" value="GH32_Inu-like"/>
    <property type="match status" value="1"/>
</dbReference>
<name>A0A1H3ZYH8_9GAMM</name>
<sequence>MAEVIEQRVISNGFHLSSGEPGFMNDIQTFLYDSETSLWHGYYLWNGDYAWGGNGSEWRHFTTSDWVKFEDHGVAIPKYQTPQGDIATGSVVIDQDNLVGYGEGAWLVYVTSYSDGLQTTNLWYSNDKGYTFKSCESNPVQPNELQLENYRDPFAFIQNGSVYIYLAEGDKIGIYRSPTGKAPFTYIDSIVIDNMGLVECPTLLEMRCSDLGYNKSVLVFGANGGTLGTTGTFMHVGTVDYDTMVFGNIETSAPVVIDHGPDFYGARAGYDEMKSFDRLYCLGWASNWGYWQDADAQPIVDKSSNIGIATLMRKLKLRYVDSEYYIENKPVSSFSDAIVSEITETLDSGDTALPLVIDGRGYIGFDFQGSTASEIKIEVGGSDWNFVVTYIPATRDCSIVRRSAKAEGITEFEKPHSFTLSKDISWMNMFIDFGVIELFFSTGESCTYVTFSSAGDVQVNIVSM</sequence>
<evidence type="ECO:0000256" key="1">
    <source>
        <dbReference type="ARBA" id="ARBA00009902"/>
    </source>
</evidence>
<dbReference type="GeneID" id="97764258"/>
<dbReference type="GO" id="GO:0005737">
    <property type="term" value="C:cytoplasm"/>
    <property type="evidence" value="ECO:0007669"/>
    <property type="project" value="TreeGrafter"/>
</dbReference>
<dbReference type="Proteomes" id="UP000187280">
    <property type="component" value="Unassembled WGS sequence"/>
</dbReference>
<keyword evidence="2" id="KW-0378">Hydrolase</keyword>
<evidence type="ECO:0000256" key="3">
    <source>
        <dbReference type="ARBA" id="ARBA00023295"/>
    </source>
</evidence>
<accession>A0A1H3ZYH8</accession>
<dbReference type="AlphaFoldDB" id="A0A1H3ZYH8"/>
<comment type="similarity">
    <text evidence="1">Belongs to the glycosyl hydrolase 32 family.</text>
</comment>
<evidence type="ECO:0000256" key="2">
    <source>
        <dbReference type="ARBA" id="ARBA00022801"/>
    </source>
</evidence>
<gene>
    <name evidence="5" type="ORF">SAMN02982996_01362</name>
</gene>
<dbReference type="PANTHER" id="PTHR42800">
    <property type="entry name" value="EXOINULINASE INUD (AFU_ORTHOLOGUE AFUA_5G00480)"/>
    <property type="match status" value="1"/>
</dbReference>
<dbReference type="InterPro" id="IPR023296">
    <property type="entry name" value="Glyco_hydro_beta-prop_sf"/>
</dbReference>
<dbReference type="Gene3D" id="2.115.10.20">
    <property type="entry name" value="Glycosyl hydrolase domain, family 43"/>
    <property type="match status" value="1"/>
</dbReference>
<dbReference type="SUPFAM" id="SSF75005">
    <property type="entry name" value="Arabinanase/levansucrase/invertase"/>
    <property type="match status" value="1"/>
</dbReference>
<dbReference type="GO" id="GO:0004575">
    <property type="term" value="F:sucrose alpha-glucosidase activity"/>
    <property type="evidence" value="ECO:0007669"/>
    <property type="project" value="TreeGrafter"/>
</dbReference>
<keyword evidence="6" id="KW-1185">Reference proteome</keyword>
<dbReference type="STRING" id="71657.SAMN02982996_01362"/>
<dbReference type="PANTHER" id="PTHR42800:SF1">
    <property type="entry name" value="EXOINULINASE INUD (AFU_ORTHOLOGUE AFUA_5G00480)"/>
    <property type="match status" value="1"/>
</dbReference>
<evidence type="ECO:0000313" key="6">
    <source>
        <dbReference type="Proteomes" id="UP000187280"/>
    </source>
</evidence>
<dbReference type="InterPro" id="IPR013148">
    <property type="entry name" value="Glyco_hydro_32_N"/>
</dbReference>
<evidence type="ECO:0000259" key="4">
    <source>
        <dbReference type="Pfam" id="PF00251"/>
    </source>
</evidence>
<evidence type="ECO:0000313" key="5">
    <source>
        <dbReference type="EMBL" id="SEA28730.1"/>
    </source>
</evidence>
<dbReference type="EMBL" id="FNQS01000003">
    <property type="protein sequence ID" value="SEA28730.1"/>
    <property type="molecule type" value="Genomic_DNA"/>
</dbReference>
<dbReference type="RefSeq" id="WP_051625600.1">
    <property type="nucleotide sequence ID" value="NZ_FNQS01000003.1"/>
</dbReference>
<protein>
    <submittedName>
        <fullName evidence="5">Levanbiose-producing levanase</fullName>
    </submittedName>
</protein>